<feature type="transmembrane region" description="Helical" evidence="5">
    <location>
        <begin position="124"/>
        <end position="146"/>
    </location>
</feature>
<evidence type="ECO:0000256" key="1">
    <source>
        <dbReference type="ARBA" id="ARBA00004141"/>
    </source>
</evidence>
<evidence type="ECO:0000313" key="6">
    <source>
        <dbReference type="EMBL" id="MDE48611.1"/>
    </source>
</evidence>
<gene>
    <name evidence="6" type="primary">CLDND1</name>
    <name evidence="6" type="ORF">g.2452</name>
</gene>
<dbReference type="AlphaFoldDB" id="A0A6G1SEG3"/>
<feature type="transmembrane region" description="Helical" evidence="5">
    <location>
        <begin position="158"/>
        <end position="180"/>
    </location>
</feature>
<dbReference type="GO" id="GO:0016020">
    <property type="term" value="C:membrane"/>
    <property type="evidence" value="ECO:0007669"/>
    <property type="project" value="UniProtKB-SubCell"/>
</dbReference>
<proteinExistence type="predicted"/>
<keyword evidence="3 5" id="KW-1133">Transmembrane helix</keyword>
<dbReference type="Pfam" id="PF13903">
    <property type="entry name" value="Claudin_2"/>
    <property type="match status" value="1"/>
</dbReference>
<dbReference type="EMBL" id="GGYP01003840">
    <property type="protein sequence ID" value="MDE48611.1"/>
    <property type="molecule type" value="Transcribed_RNA"/>
</dbReference>
<keyword evidence="4 5" id="KW-0472">Membrane</keyword>
<dbReference type="PANTHER" id="PTHR21215:SF0">
    <property type="entry name" value="LD36024P"/>
    <property type="match status" value="1"/>
</dbReference>
<comment type="subcellular location">
    <subcellularLocation>
        <location evidence="1">Membrane</location>
        <topology evidence="1">Multi-pass membrane protein</topology>
    </subcellularLocation>
</comment>
<evidence type="ECO:0000256" key="4">
    <source>
        <dbReference type="ARBA" id="ARBA00023136"/>
    </source>
</evidence>
<organism evidence="6">
    <name type="scientific">Aceria tosichella</name>
    <name type="common">wheat curl mite</name>
    <dbReference type="NCBI Taxonomy" id="561515"/>
    <lineage>
        <taxon>Eukaryota</taxon>
        <taxon>Metazoa</taxon>
        <taxon>Ecdysozoa</taxon>
        <taxon>Arthropoda</taxon>
        <taxon>Chelicerata</taxon>
        <taxon>Arachnida</taxon>
        <taxon>Acari</taxon>
        <taxon>Acariformes</taxon>
        <taxon>Trombidiformes</taxon>
        <taxon>Prostigmata</taxon>
        <taxon>Eupodina</taxon>
        <taxon>Eriophyoidea</taxon>
        <taxon>Eriophyidae</taxon>
        <taxon>Eriophyinae</taxon>
        <taxon>Aceriini</taxon>
        <taxon>Aceria</taxon>
    </lineage>
</organism>
<accession>A0A6G1SEG3</accession>
<reference evidence="6" key="1">
    <citation type="submission" date="2018-10" db="EMBL/GenBank/DDBJ databases">
        <title>Transcriptome assembly of Aceria tosichella (Wheat curl mite) Type 2.</title>
        <authorList>
            <person name="Scully E.D."/>
            <person name="Geib S.M."/>
            <person name="Palmer N.A."/>
            <person name="Gupta A.K."/>
            <person name="Sarath G."/>
            <person name="Tatineni S."/>
        </authorList>
    </citation>
    <scope>NUCLEOTIDE SEQUENCE</scope>
    <source>
        <strain evidence="6">LincolnNE</strain>
    </source>
</reference>
<protein>
    <submittedName>
        <fullName evidence="6">Claudin domain-containing protein 1</fullName>
    </submittedName>
</protein>
<evidence type="ECO:0000256" key="5">
    <source>
        <dbReference type="SAM" id="Phobius"/>
    </source>
</evidence>
<dbReference type="InterPro" id="IPR004031">
    <property type="entry name" value="PMP22/EMP/MP20/Claudin"/>
</dbReference>
<dbReference type="Gene3D" id="1.20.140.150">
    <property type="match status" value="1"/>
</dbReference>
<dbReference type="PANTHER" id="PTHR21215">
    <property type="entry name" value="LD36024P"/>
    <property type="match status" value="1"/>
</dbReference>
<evidence type="ECO:0000256" key="3">
    <source>
        <dbReference type="ARBA" id="ARBA00022989"/>
    </source>
</evidence>
<feature type="transmembrane region" description="Helical" evidence="5">
    <location>
        <begin position="7"/>
        <end position="26"/>
    </location>
</feature>
<evidence type="ECO:0000256" key="2">
    <source>
        <dbReference type="ARBA" id="ARBA00022692"/>
    </source>
</evidence>
<sequence>MGCSTITLSISTILSILAIACLVISFTTDDWYEYRLDRNKTRNQTIGPDGLVKPEFDTDPRYFNRDEGLFRTCFVDKKPKGVKTYLSPTQSECFNINYHIPEDEETDQFDNLRWHRLHMQRSIVALYIFGFFFLFLSFFTGLAGCWKRSHTNLVTTGILQLLAASLDTGSMALFHAVLYYDHHILKDKDSYANWPEELKYATETNYGWSYFIGWVGISGCLLAAIMFISAARCIRSDKRNEQAKNLQYLMPVYPDKRTPYAYNYAYPGTIYNYPQAHLTNPYNPMPATYNAAF</sequence>
<name>A0A6G1SEG3_9ACAR</name>
<keyword evidence="2 5" id="KW-0812">Transmembrane</keyword>
<feature type="transmembrane region" description="Helical" evidence="5">
    <location>
        <begin position="208"/>
        <end position="230"/>
    </location>
</feature>